<accession>A0A914YU03</accession>
<evidence type="ECO:0000313" key="13">
    <source>
        <dbReference type="WBParaSite" id="PSU_v2.g3472.t1"/>
    </source>
</evidence>
<dbReference type="InterPro" id="IPR000403">
    <property type="entry name" value="PI3/4_kinase_cat_dom"/>
</dbReference>
<keyword evidence="5 9" id="KW-0547">Nucleotide-binding</keyword>
<dbReference type="GO" id="GO:0007032">
    <property type="term" value="P:endosome organization"/>
    <property type="evidence" value="ECO:0007669"/>
    <property type="project" value="TreeGrafter"/>
</dbReference>
<dbReference type="GO" id="GO:0005765">
    <property type="term" value="C:lysosomal membrane"/>
    <property type="evidence" value="ECO:0007669"/>
    <property type="project" value="TreeGrafter"/>
</dbReference>
<dbReference type="GO" id="GO:0005886">
    <property type="term" value="C:plasma membrane"/>
    <property type="evidence" value="ECO:0007669"/>
    <property type="project" value="UniProtKB-SubCell"/>
</dbReference>
<dbReference type="WBParaSite" id="PSU_v2.g3472.t1">
    <property type="protein sequence ID" value="PSU_v2.g3472.t1"/>
    <property type="gene ID" value="PSU_v2.g3472"/>
</dbReference>
<evidence type="ECO:0000256" key="4">
    <source>
        <dbReference type="ARBA" id="ARBA00022679"/>
    </source>
</evidence>
<evidence type="ECO:0000256" key="3">
    <source>
        <dbReference type="ARBA" id="ARBA00022475"/>
    </source>
</evidence>
<dbReference type="GO" id="GO:0005524">
    <property type="term" value="F:ATP binding"/>
    <property type="evidence" value="ECO:0007669"/>
    <property type="project" value="UniProtKB-UniRule"/>
</dbReference>
<comment type="similarity">
    <text evidence="2 9">Belongs to the PI3/PI4-kinase family. Type II PI4K subfamily.</text>
</comment>
<dbReference type="Proteomes" id="UP000887577">
    <property type="component" value="Unplaced"/>
</dbReference>
<dbReference type="GO" id="GO:0005768">
    <property type="term" value="C:endosome"/>
    <property type="evidence" value="ECO:0007669"/>
    <property type="project" value="TreeGrafter"/>
</dbReference>
<keyword evidence="4 9" id="KW-0808">Transferase</keyword>
<dbReference type="GO" id="GO:0046854">
    <property type="term" value="P:phosphatidylinositol phosphate biosynthetic process"/>
    <property type="evidence" value="ECO:0007669"/>
    <property type="project" value="UniProtKB-UniRule"/>
</dbReference>
<evidence type="ECO:0000256" key="10">
    <source>
        <dbReference type="SAM" id="MobiDB-lite"/>
    </source>
</evidence>
<keyword evidence="3" id="KW-1003">Cell membrane</keyword>
<keyword evidence="8 9" id="KW-0472">Membrane</keyword>
<dbReference type="InterPro" id="IPR039756">
    <property type="entry name" value="Lsb6/PI4K2"/>
</dbReference>
<comment type="subcellular location">
    <subcellularLocation>
        <location evidence="1">Cell membrane</location>
    </subcellularLocation>
    <subcellularLocation>
        <location evidence="9">Membrane</location>
        <topology evidence="9">Peripheral membrane protein</topology>
    </subcellularLocation>
</comment>
<evidence type="ECO:0000256" key="7">
    <source>
        <dbReference type="ARBA" id="ARBA00022840"/>
    </source>
</evidence>
<protein>
    <recommendedName>
        <fullName evidence="9">Phosphatidylinositol 4-kinase type 2</fullName>
        <ecNumber evidence="9">2.7.1.67</ecNumber>
    </recommendedName>
</protein>
<dbReference type="PROSITE" id="PS50290">
    <property type="entry name" value="PI3_4_KINASE_3"/>
    <property type="match status" value="1"/>
</dbReference>
<keyword evidence="6 9" id="KW-0418">Kinase</keyword>
<dbReference type="PANTHER" id="PTHR12865:SF5">
    <property type="entry name" value="PHOSPHATIDYLINOSITOL 4-KINASE TYPE 2"/>
    <property type="match status" value="1"/>
</dbReference>
<evidence type="ECO:0000256" key="9">
    <source>
        <dbReference type="RuleBase" id="RU367084"/>
    </source>
</evidence>
<name>A0A914YU03_9BILA</name>
<dbReference type="Gene3D" id="1.10.1070.20">
    <property type="match status" value="1"/>
</dbReference>
<evidence type="ECO:0000256" key="8">
    <source>
        <dbReference type="ARBA" id="ARBA00023136"/>
    </source>
</evidence>
<dbReference type="AlphaFoldDB" id="A0A914YU03"/>
<feature type="region of interest" description="Disordered" evidence="10">
    <location>
        <begin position="1"/>
        <end position="66"/>
    </location>
</feature>
<proteinExistence type="inferred from homology"/>
<dbReference type="GO" id="GO:0005802">
    <property type="term" value="C:trans-Golgi network"/>
    <property type="evidence" value="ECO:0007669"/>
    <property type="project" value="TreeGrafter"/>
</dbReference>
<evidence type="ECO:0000259" key="11">
    <source>
        <dbReference type="PROSITE" id="PS50290"/>
    </source>
</evidence>
<dbReference type="GO" id="GO:0004430">
    <property type="term" value="F:1-phosphatidylinositol 4-kinase activity"/>
    <property type="evidence" value="ECO:0007669"/>
    <property type="project" value="UniProtKB-UniRule"/>
</dbReference>
<evidence type="ECO:0000256" key="6">
    <source>
        <dbReference type="ARBA" id="ARBA00022777"/>
    </source>
</evidence>
<organism evidence="12 13">
    <name type="scientific">Panagrolaimus superbus</name>
    <dbReference type="NCBI Taxonomy" id="310955"/>
    <lineage>
        <taxon>Eukaryota</taxon>
        <taxon>Metazoa</taxon>
        <taxon>Ecdysozoa</taxon>
        <taxon>Nematoda</taxon>
        <taxon>Chromadorea</taxon>
        <taxon>Rhabditida</taxon>
        <taxon>Tylenchina</taxon>
        <taxon>Panagrolaimomorpha</taxon>
        <taxon>Panagrolaimoidea</taxon>
        <taxon>Panagrolaimidae</taxon>
        <taxon>Panagrolaimus</taxon>
    </lineage>
</organism>
<dbReference type="PANTHER" id="PTHR12865">
    <property type="entry name" value="PHOSPHATIDYLINOSITOL 4-KINASE TYPE-II"/>
    <property type="match status" value="1"/>
</dbReference>
<evidence type="ECO:0000313" key="12">
    <source>
        <dbReference type="Proteomes" id="UP000887577"/>
    </source>
</evidence>
<reference evidence="13" key="1">
    <citation type="submission" date="2022-11" db="UniProtKB">
        <authorList>
            <consortium name="WormBaseParasite"/>
        </authorList>
    </citation>
    <scope>IDENTIFICATION</scope>
</reference>
<feature type="domain" description="PI3K/PI4K catalytic" evidence="11">
    <location>
        <begin position="114"/>
        <end position="414"/>
    </location>
</feature>
<sequence length="443" mass="50460">MARSSNLLGTYPSTRLEHPNSSSQRLQQQQQQQPESDVTAGQTTSILNNNDNSSKQHISVSTKSFDTSTEISETSIQAKISELVATSTRCKVTNTKDDDFNALLGEVMEAIGAGIHPQLIAEGSSGSYFVYNKHGKTIGIFKPKDEEPFADLNPKWPKYFQKILCFCCFGRSCLIPNVGYLSETAASLVDERLNLFVVPKTRVVKLASPSFNYGRHWLHETPKIKGKEGSLQTFVHGYQSADVVLAEWASLGTENTLTPENEERFTLLFQKMCVLDYAIRNTDRHLDNWLVRHVPDEPIQVAVIDNGLAFPVKHPECASRFRTFPFAWGELSWAQKPLNPNLRQQLLNLLTPVFVHKIGEELKKFFRHDREHNRYLTYSQIRVFRGQLWNLKEGLEANESPSEWVKREPIIATRRFRHSPPVTGTFEDCFRRLPADYSHRGCC</sequence>
<feature type="compositionally biased region" description="Polar residues" evidence="10">
    <location>
        <begin position="34"/>
        <end position="66"/>
    </location>
</feature>
<keyword evidence="12" id="KW-1185">Reference proteome</keyword>
<keyword evidence="7 9" id="KW-0067">ATP-binding</keyword>
<dbReference type="GO" id="GO:0007030">
    <property type="term" value="P:Golgi organization"/>
    <property type="evidence" value="ECO:0007669"/>
    <property type="project" value="TreeGrafter"/>
</dbReference>
<evidence type="ECO:0000256" key="1">
    <source>
        <dbReference type="ARBA" id="ARBA00004236"/>
    </source>
</evidence>
<evidence type="ECO:0000256" key="5">
    <source>
        <dbReference type="ARBA" id="ARBA00022741"/>
    </source>
</evidence>
<dbReference type="Pfam" id="PF00454">
    <property type="entry name" value="PI3_PI4_kinase"/>
    <property type="match status" value="1"/>
</dbReference>
<evidence type="ECO:0000256" key="2">
    <source>
        <dbReference type="ARBA" id="ARBA00008941"/>
    </source>
</evidence>
<comment type="catalytic activity">
    <reaction evidence="9">
        <text>a 1,2-diacyl-sn-glycero-3-phospho-(1D-myo-inositol) + ATP = a 1,2-diacyl-sn-glycero-3-phospho-(1D-myo-inositol 4-phosphate) + ADP + H(+)</text>
        <dbReference type="Rhea" id="RHEA:19877"/>
        <dbReference type="ChEBI" id="CHEBI:15378"/>
        <dbReference type="ChEBI" id="CHEBI:30616"/>
        <dbReference type="ChEBI" id="CHEBI:57880"/>
        <dbReference type="ChEBI" id="CHEBI:58178"/>
        <dbReference type="ChEBI" id="CHEBI:456216"/>
        <dbReference type="EC" id="2.7.1.67"/>
    </reaction>
</comment>
<feature type="compositionally biased region" description="Polar residues" evidence="10">
    <location>
        <begin position="1"/>
        <end position="26"/>
    </location>
</feature>
<dbReference type="EC" id="2.7.1.67" evidence="9"/>